<comment type="caution">
    <text evidence="12">The sequence shown here is derived from an EMBL/GenBank/DDBJ whole genome shotgun (WGS) entry which is preliminary data.</text>
</comment>
<keyword evidence="9 11" id="KW-0472">Membrane</keyword>
<evidence type="ECO:0000256" key="5">
    <source>
        <dbReference type="ARBA" id="ARBA00022519"/>
    </source>
</evidence>
<accession>A0A848LHE4</accession>
<dbReference type="GO" id="GO:0015031">
    <property type="term" value="P:protein transport"/>
    <property type="evidence" value="ECO:0007669"/>
    <property type="project" value="UniProtKB-KW"/>
</dbReference>
<keyword evidence="4" id="KW-1003">Cell membrane</keyword>
<keyword evidence="13" id="KW-1185">Reference proteome</keyword>
<sequence length="168" mass="18073">MAGRKQRQFVKPASAPNSEINVTPLVDVVLVLLIIFMVVTPLMEKDILVRVPDTEVEQEPTPPDPNDQQLVVQLDKDGGYSINTEKIQPADYVNRLKRMLAAKKPDEKIVFFMADDAANYGRLIVALDGAKSAGAKVLGMATELPQNAVIQGTQVDTGTAAPAPAPAP</sequence>
<dbReference type="Proteomes" id="UP000518300">
    <property type="component" value="Unassembled WGS sequence"/>
</dbReference>
<keyword evidence="5" id="KW-0997">Cell inner membrane</keyword>
<keyword evidence="3 10" id="KW-0813">Transport</keyword>
<comment type="subcellular location">
    <subcellularLocation>
        <location evidence="1">Cell inner membrane</location>
        <topology evidence="1">Single-pass type II membrane protein</topology>
    </subcellularLocation>
    <subcellularLocation>
        <location evidence="10">Cell membrane</location>
        <topology evidence="10">Single-pass type II membrane protein</topology>
    </subcellularLocation>
</comment>
<dbReference type="Pfam" id="PF02472">
    <property type="entry name" value="ExbD"/>
    <property type="match status" value="1"/>
</dbReference>
<proteinExistence type="inferred from homology"/>
<reference evidence="12 13" key="1">
    <citation type="submission" date="2020-04" db="EMBL/GenBank/DDBJ databases">
        <title>Draft genome of Pyxidicoccus fallax type strain.</title>
        <authorList>
            <person name="Whitworth D.E."/>
        </authorList>
    </citation>
    <scope>NUCLEOTIDE SEQUENCE [LARGE SCALE GENOMIC DNA]</scope>
    <source>
        <strain evidence="12 13">DSM 14698</strain>
    </source>
</reference>
<dbReference type="PANTHER" id="PTHR30558">
    <property type="entry name" value="EXBD MEMBRANE COMPONENT OF PMF-DRIVEN MACROMOLECULE IMPORT SYSTEM"/>
    <property type="match status" value="1"/>
</dbReference>
<evidence type="ECO:0000256" key="8">
    <source>
        <dbReference type="ARBA" id="ARBA00022989"/>
    </source>
</evidence>
<dbReference type="Gene3D" id="3.30.420.270">
    <property type="match status" value="1"/>
</dbReference>
<evidence type="ECO:0000313" key="13">
    <source>
        <dbReference type="Proteomes" id="UP000518300"/>
    </source>
</evidence>
<evidence type="ECO:0000256" key="4">
    <source>
        <dbReference type="ARBA" id="ARBA00022475"/>
    </source>
</evidence>
<dbReference type="PANTHER" id="PTHR30558:SF12">
    <property type="entry name" value="BIOPOLYMER TRANSPORT PROTEIN EXBD"/>
    <property type="match status" value="1"/>
</dbReference>
<keyword evidence="7 10" id="KW-0653">Protein transport</keyword>
<evidence type="ECO:0000313" key="12">
    <source>
        <dbReference type="EMBL" id="NMO15858.1"/>
    </source>
</evidence>
<dbReference type="RefSeq" id="WP_169345145.1">
    <property type="nucleotide sequence ID" value="NZ_JABBJJ010000049.1"/>
</dbReference>
<keyword evidence="6 10" id="KW-0812">Transmembrane</keyword>
<gene>
    <name evidence="12" type="ORF">HG543_13500</name>
</gene>
<evidence type="ECO:0000256" key="9">
    <source>
        <dbReference type="ARBA" id="ARBA00023136"/>
    </source>
</evidence>
<evidence type="ECO:0000256" key="6">
    <source>
        <dbReference type="ARBA" id="ARBA00022692"/>
    </source>
</evidence>
<comment type="similarity">
    <text evidence="2 10">Belongs to the ExbD/TolR family.</text>
</comment>
<feature type="transmembrane region" description="Helical" evidence="11">
    <location>
        <begin position="20"/>
        <end position="40"/>
    </location>
</feature>
<organism evidence="12 13">
    <name type="scientific">Pyxidicoccus fallax</name>
    <dbReference type="NCBI Taxonomy" id="394095"/>
    <lineage>
        <taxon>Bacteria</taxon>
        <taxon>Pseudomonadati</taxon>
        <taxon>Myxococcota</taxon>
        <taxon>Myxococcia</taxon>
        <taxon>Myxococcales</taxon>
        <taxon>Cystobacterineae</taxon>
        <taxon>Myxococcaceae</taxon>
        <taxon>Pyxidicoccus</taxon>
    </lineage>
</organism>
<evidence type="ECO:0000256" key="11">
    <source>
        <dbReference type="SAM" id="Phobius"/>
    </source>
</evidence>
<evidence type="ECO:0000256" key="2">
    <source>
        <dbReference type="ARBA" id="ARBA00005811"/>
    </source>
</evidence>
<protein>
    <submittedName>
        <fullName evidence="12">Biopolymer transporter ExbD</fullName>
    </submittedName>
</protein>
<evidence type="ECO:0000256" key="3">
    <source>
        <dbReference type="ARBA" id="ARBA00022448"/>
    </source>
</evidence>
<keyword evidence="8 11" id="KW-1133">Transmembrane helix</keyword>
<dbReference type="EMBL" id="JABBJJ010000049">
    <property type="protein sequence ID" value="NMO15858.1"/>
    <property type="molecule type" value="Genomic_DNA"/>
</dbReference>
<dbReference type="GO" id="GO:0022857">
    <property type="term" value="F:transmembrane transporter activity"/>
    <property type="evidence" value="ECO:0007669"/>
    <property type="project" value="InterPro"/>
</dbReference>
<evidence type="ECO:0000256" key="1">
    <source>
        <dbReference type="ARBA" id="ARBA00004249"/>
    </source>
</evidence>
<dbReference type="GO" id="GO:0005886">
    <property type="term" value="C:plasma membrane"/>
    <property type="evidence" value="ECO:0007669"/>
    <property type="project" value="UniProtKB-SubCell"/>
</dbReference>
<evidence type="ECO:0000256" key="7">
    <source>
        <dbReference type="ARBA" id="ARBA00022927"/>
    </source>
</evidence>
<dbReference type="AlphaFoldDB" id="A0A848LHE4"/>
<name>A0A848LHE4_9BACT</name>
<dbReference type="InterPro" id="IPR003400">
    <property type="entry name" value="ExbD"/>
</dbReference>
<evidence type="ECO:0000256" key="10">
    <source>
        <dbReference type="RuleBase" id="RU003879"/>
    </source>
</evidence>